<gene>
    <name evidence="3" type="ORF">D7024_09385</name>
</gene>
<dbReference type="Pfam" id="PF01381">
    <property type="entry name" value="HTH_3"/>
    <property type="match status" value="1"/>
</dbReference>
<comment type="caution">
    <text evidence="3">The sequence shown here is derived from an EMBL/GenBank/DDBJ whole genome shotgun (WGS) entry which is preliminary data.</text>
</comment>
<evidence type="ECO:0000256" key="1">
    <source>
        <dbReference type="ARBA" id="ARBA00023125"/>
    </source>
</evidence>
<dbReference type="EMBL" id="RBWE01000001">
    <property type="protein sequence ID" value="RKO68152.1"/>
    <property type="molecule type" value="Genomic_DNA"/>
</dbReference>
<name>A0A494X0L6_9FIRM</name>
<dbReference type="PANTHER" id="PTHR46558:SF11">
    <property type="entry name" value="HTH-TYPE TRANSCRIPTIONAL REGULATOR XRE"/>
    <property type="match status" value="1"/>
</dbReference>
<dbReference type="CDD" id="cd00093">
    <property type="entry name" value="HTH_XRE"/>
    <property type="match status" value="1"/>
</dbReference>
<proteinExistence type="predicted"/>
<organism evidence="3 4">
    <name type="scientific">Desulfofundulus salinus</name>
    <dbReference type="NCBI Taxonomy" id="2419843"/>
    <lineage>
        <taxon>Bacteria</taxon>
        <taxon>Bacillati</taxon>
        <taxon>Bacillota</taxon>
        <taxon>Clostridia</taxon>
        <taxon>Eubacteriales</taxon>
        <taxon>Peptococcaceae</taxon>
        <taxon>Desulfofundulus</taxon>
    </lineage>
</organism>
<dbReference type="Gene3D" id="1.10.260.40">
    <property type="entry name" value="lambda repressor-like DNA-binding domains"/>
    <property type="match status" value="1"/>
</dbReference>
<dbReference type="InterPro" id="IPR001387">
    <property type="entry name" value="Cro/C1-type_HTH"/>
</dbReference>
<evidence type="ECO:0000313" key="4">
    <source>
        <dbReference type="Proteomes" id="UP000271256"/>
    </source>
</evidence>
<evidence type="ECO:0000259" key="2">
    <source>
        <dbReference type="PROSITE" id="PS50943"/>
    </source>
</evidence>
<evidence type="ECO:0000313" key="3">
    <source>
        <dbReference type="EMBL" id="RKO68152.1"/>
    </source>
</evidence>
<feature type="domain" description="HTH cro/C1-type" evidence="2">
    <location>
        <begin position="6"/>
        <end position="60"/>
    </location>
</feature>
<dbReference type="SMART" id="SM00530">
    <property type="entry name" value="HTH_XRE"/>
    <property type="match status" value="1"/>
</dbReference>
<dbReference type="PROSITE" id="PS50943">
    <property type="entry name" value="HTH_CROC1"/>
    <property type="match status" value="1"/>
</dbReference>
<sequence>MIGERLTFLRKKKGLTQEELAKIFNMSRSTYAQYEVNRRKPDYNTLKMFADYYQVSIDWLLGLSDDPTPPTLPTRKSPAGDADKEALLLFGRISRLSKAGKEQILKALEWIEEIEAQERKIKSKEPEN</sequence>
<dbReference type="SUPFAM" id="SSF47413">
    <property type="entry name" value="lambda repressor-like DNA-binding domains"/>
    <property type="match status" value="1"/>
</dbReference>
<keyword evidence="1" id="KW-0238">DNA-binding</keyword>
<dbReference type="GO" id="GO:0003677">
    <property type="term" value="F:DNA binding"/>
    <property type="evidence" value="ECO:0007669"/>
    <property type="project" value="UniProtKB-KW"/>
</dbReference>
<dbReference type="OrthoDB" id="1766270at2"/>
<reference evidence="3 4" key="1">
    <citation type="submission" date="2018-10" db="EMBL/GenBank/DDBJ databases">
        <authorList>
            <person name="Grouzdev D.S."/>
            <person name="Krutkina M.S."/>
            <person name="Tourova T.P."/>
            <person name="Nazina T.N."/>
        </authorList>
    </citation>
    <scope>NUCLEOTIDE SEQUENCE [LARGE SCALE GENOMIC DNA]</scope>
    <source>
        <strain evidence="3 4">435</strain>
    </source>
</reference>
<keyword evidence="4" id="KW-1185">Reference proteome</keyword>
<dbReference type="AlphaFoldDB" id="A0A494X0L6"/>
<dbReference type="InterPro" id="IPR010982">
    <property type="entry name" value="Lambda_DNA-bd_dom_sf"/>
</dbReference>
<protein>
    <submittedName>
        <fullName evidence="3">XRE family transcriptional regulator</fullName>
    </submittedName>
</protein>
<dbReference type="PANTHER" id="PTHR46558">
    <property type="entry name" value="TRACRIPTIONAL REGULATORY PROTEIN-RELATED-RELATED"/>
    <property type="match status" value="1"/>
</dbReference>
<accession>A0A494X0L6</accession>
<dbReference type="Proteomes" id="UP000271256">
    <property type="component" value="Unassembled WGS sequence"/>
</dbReference>